<dbReference type="AlphaFoldDB" id="A0A511T6V8"/>
<organism evidence="1 4">
    <name type="scientific">Myxococcus fulvus</name>
    <dbReference type="NCBI Taxonomy" id="33"/>
    <lineage>
        <taxon>Bacteria</taxon>
        <taxon>Pseudomonadati</taxon>
        <taxon>Myxococcota</taxon>
        <taxon>Myxococcia</taxon>
        <taxon>Myxococcales</taxon>
        <taxon>Cystobacterineae</taxon>
        <taxon>Myxococcaceae</taxon>
        <taxon>Myxococcus</taxon>
    </lineage>
</organism>
<dbReference type="Proteomes" id="UP000183760">
    <property type="component" value="Unassembled WGS sequence"/>
</dbReference>
<accession>A0A511T6V8</accession>
<evidence type="ECO:0000313" key="2">
    <source>
        <dbReference type="EMBL" id="SEU26029.1"/>
    </source>
</evidence>
<protein>
    <submittedName>
        <fullName evidence="1">Uncharacterized protein</fullName>
    </submittedName>
</protein>
<gene>
    <name evidence="1" type="ORF">MFU01_49380</name>
    <name evidence="2" type="ORF">SAMN05443572_107193</name>
</gene>
<dbReference type="Proteomes" id="UP000321514">
    <property type="component" value="Unassembled WGS sequence"/>
</dbReference>
<dbReference type="EMBL" id="BJXR01000036">
    <property type="protein sequence ID" value="GEN09901.1"/>
    <property type="molecule type" value="Genomic_DNA"/>
</dbReference>
<sequence length="381" mass="42723">MSASSCWRGIISVVFVSVLLGCEAAPVNESSPVVVSHPAPLVAQEPPVVARAGVLVFKDRQSLQATLDQLIHLDARGLRTWNRRLGFTSLREVFEDVVEQEALIDDRYERLLQSGPEAARLVPREPVHSDAYLQAVRQGHLKVIREEAGEYFDYNLRQRHLAPVLDPDGRVAIGGVLMQYLPEGVKQVPYKRLDDLEGAKAALARTSVTAPKASGSGLAVIPTTAYCRSYSSVGNAWTNDGRRRFRAWVELESYTQWNHTELYVTNFLTIQAMYKNWLGNWNYANYTADLNWGWGWSYYLNGYLQHSLPYPSSDWDSPWVYTLTVNNYAYTIAPHIDGHYTVAAPNIIEPVTLDAVDGTITIYGSKPNVLAMGTDYYCDVN</sequence>
<evidence type="ECO:0000313" key="4">
    <source>
        <dbReference type="Proteomes" id="UP000321514"/>
    </source>
</evidence>
<proteinExistence type="predicted"/>
<comment type="caution">
    <text evidence="1">The sequence shown here is derived from an EMBL/GenBank/DDBJ whole genome shotgun (WGS) entry which is preliminary data.</text>
</comment>
<evidence type="ECO:0000313" key="3">
    <source>
        <dbReference type="Proteomes" id="UP000183760"/>
    </source>
</evidence>
<name>A0A511T6V8_MYXFU</name>
<dbReference type="EMBL" id="FOIB01000007">
    <property type="protein sequence ID" value="SEU26029.1"/>
    <property type="molecule type" value="Genomic_DNA"/>
</dbReference>
<dbReference type="RefSeq" id="WP_074956954.1">
    <property type="nucleotide sequence ID" value="NZ_BJXR01000036.1"/>
</dbReference>
<evidence type="ECO:0000313" key="1">
    <source>
        <dbReference type="EMBL" id="GEN09901.1"/>
    </source>
</evidence>
<reference evidence="1 4" key="2">
    <citation type="submission" date="2019-07" db="EMBL/GenBank/DDBJ databases">
        <title>Whole genome shotgun sequence of Myxococcus fulvus NBRC 100333.</title>
        <authorList>
            <person name="Hosoyama A."/>
            <person name="Uohara A."/>
            <person name="Ohji S."/>
            <person name="Ichikawa N."/>
        </authorList>
    </citation>
    <scope>NUCLEOTIDE SEQUENCE [LARGE SCALE GENOMIC DNA]</scope>
    <source>
        <strain evidence="1 4">NBRC 100333</strain>
    </source>
</reference>
<keyword evidence="3" id="KW-1185">Reference proteome</keyword>
<reference evidence="2 3" key="1">
    <citation type="submission" date="2016-10" db="EMBL/GenBank/DDBJ databases">
        <authorList>
            <person name="Varghese N."/>
            <person name="Submissions S."/>
        </authorList>
    </citation>
    <scope>NUCLEOTIDE SEQUENCE [LARGE SCALE GENOMIC DNA]</scope>
    <source>
        <strain evidence="2 3">DSM 16525</strain>
    </source>
</reference>